<dbReference type="EMBL" id="PGCK01000009">
    <property type="protein sequence ID" value="MCD1295522.1"/>
    <property type="molecule type" value="Genomic_DNA"/>
</dbReference>
<reference evidence="2 3" key="1">
    <citation type="submission" date="2017-11" db="EMBL/GenBank/DDBJ databases">
        <title>Isolation and Characterization of Family Methanocellaceae Species from Potential Methane Hydrate Area Offshore Southwestern Taiwan.</title>
        <authorList>
            <person name="Zhang W.-L."/>
            <person name="Chen W.-C."/>
            <person name="Lai M.-C."/>
            <person name="Chen S.-C."/>
        </authorList>
    </citation>
    <scope>NUCLEOTIDE SEQUENCE [LARGE SCALE GENOMIC DNA]</scope>
    <source>
        <strain evidence="2 3">CWC-04</strain>
    </source>
</reference>
<accession>A0AAP2RE65</accession>
<dbReference type="PROSITE" id="PS50112">
    <property type="entry name" value="PAS"/>
    <property type="match status" value="1"/>
</dbReference>
<dbReference type="CDD" id="cd00130">
    <property type="entry name" value="PAS"/>
    <property type="match status" value="1"/>
</dbReference>
<dbReference type="InterPro" id="IPR013767">
    <property type="entry name" value="PAS_fold"/>
</dbReference>
<proteinExistence type="predicted"/>
<dbReference type="SMART" id="SM00091">
    <property type="entry name" value="PAS"/>
    <property type="match status" value="1"/>
</dbReference>
<dbReference type="Gene3D" id="3.30.450.20">
    <property type="entry name" value="PAS domain"/>
    <property type="match status" value="1"/>
</dbReference>
<evidence type="ECO:0000313" key="3">
    <source>
        <dbReference type="Proteomes" id="UP001320159"/>
    </source>
</evidence>
<dbReference type="AlphaFoldDB" id="A0AAP2RE65"/>
<feature type="domain" description="PAS" evidence="1">
    <location>
        <begin position="39"/>
        <end position="91"/>
    </location>
</feature>
<protein>
    <recommendedName>
        <fullName evidence="1">PAS domain-containing protein</fullName>
    </recommendedName>
</protein>
<dbReference type="Pfam" id="PF00989">
    <property type="entry name" value="PAS"/>
    <property type="match status" value="1"/>
</dbReference>
<dbReference type="InterPro" id="IPR000014">
    <property type="entry name" value="PAS"/>
</dbReference>
<sequence>MRDVMNIFNGIVNDISDAFSILALAPPSGSQRTIKLPGRTLSYQDILENANSIIIVWDSQIRLTFINDFGKKYLGYSEDEVLGKSLIGTILPETSPSGGKNIKVGKDILAHPEQYISNEDVNMKKNGELVKVLWSNKVLYDDKGNVVGGLSVGNVHKDYI</sequence>
<keyword evidence="3" id="KW-1185">Reference proteome</keyword>
<organism evidence="2 3">
    <name type="scientific">Methanooceanicella nereidis</name>
    <dbReference type="NCBI Taxonomy" id="2052831"/>
    <lineage>
        <taxon>Archaea</taxon>
        <taxon>Methanobacteriati</taxon>
        <taxon>Methanobacteriota</taxon>
        <taxon>Stenosarchaea group</taxon>
        <taxon>Methanomicrobia</taxon>
        <taxon>Methanocellales</taxon>
        <taxon>Methanocellaceae</taxon>
        <taxon>Methanooceanicella</taxon>
    </lineage>
</organism>
<evidence type="ECO:0000259" key="1">
    <source>
        <dbReference type="PROSITE" id="PS50112"/>
    </source>
</evidence>
<dbReference type="InterPro" id="IPR035965">
    <property type="entry name" value="PAS-like_dom_sf"/>
</dbReference>
<evidence type="ECO:0000313" key="2">
    <source>
        <dbReference type="EMBL" id="MCD1295522.1"/>
    </source>
</evidence>
<gene>
    <name evidence="2" type="ORF">CUJ83_10980</name>
</gene>
<name>A0AAP2RE65_9EURY</name>
<dbReference type="Proteomes" id="UP001320159">
    <property type="component" value="Unassembled WGS sequence"/>
</dbReference>
<dbReference type="GO" id="GO:0006355">
    <property type="term" value="P:regulation of DNA-templated transcription"/>
    <property type="evidence" value="ECO:0007669"/>
    <property type="project" value="InterPro"/>
</dbReference>
<comment type="caution">
    <text evidence="2">The sequence shown here is derived from an EMBL/GenBank/DDBJ whole genome shotgun (WGS) entry which is preliminary data.</text>
</comment>
<dbReference type="SUPFAM" id="SSF55785">
    <property type="entry name" value="PYP-like sensor domain (PAS domain)"/>
    <property type="match status" value="1"/>
</dbReference>
<dbReference type="NCBIfam" id="TIGR00229">
    <property type="entry name" value="sensory_box"/>
    <property type="match status" value="1"/>
</dbReference>